<dbReference type="EMBL" id="CP031778">
    <property type="protein sequence ID" value="QDZ76987.1"/>
    <property type="molecule type" value="Genomic_DNA"/>
</dbReference>
<evidence type="ECO:0000259" key="4">
    <source>
        <dbReference type="Pfam" id="PF05043"/>
    </source>
</evidence>
<evidence type="ECO:0000256" key="3">
    <source>
        <dbReference type="ARBA" id="ARBA00023163"/>
    </source>
</evidence>
<proteinExistence type="predicted"/>
<dbReference type="SUPFAM" id="SSF46785">
    <property type="entry name" value="Winged helix' DNA-binding domain"/>
    <property type="match status" value="1"/>
</dbReference>
<accession>A0A9X7M484</accession>
<feature type="domain" description="Mga helix-turn-helix" evidence="4">
    <location>
        <begin position="70"/>
        <end position="154"/>
    </location>
</feature>
<evidence type="ECO:0000256" key="2">
    <source>
        <dbReference type="ARBA" id="ARBA00023125"/>
    </source>
</evidence>
<evidence type="ECO:0000256" key="1">
    <source>
        <dbReference type="ARBA" id="ARBA00023015"/>
    </source>
</evidence>
<gene>
    <name evidence="6" type="ORF">D0437_29810</name>
</gene>
<organism evidence="6 7">
    <name type="scientific">Bacillus cereus</name>
    <dbReference type="NCBI Taxonomy" id="1396"/>
    <lineage>
        <taxon>Bacteria</taxon>
        <taxon>Bacillati</taxon>
        <taxon>Bacillota</taxon>
        <taxon>Bacilli</taxon>
        <taxon>Bacillales</taxon>
        <taxon>Bacillaceae</taxon>
        <taxon>Bacillus</taxon>
        <taxon>Bacillus cereus group</taxon>
    </lineage>
</organism>
<dbReference type="PANTHER" id="PTHR30185:SF18">
    <property type="entry name" value="TRANSCRIPTIONAL REGULATOR MTLR"/>
    <property type="match status" value="1"/>
</dbReference>
<keyword evidence="2" id="KW-0238">DNA-binding</keyword>
<dbReference type="InterPro" id="IPR013199">
    <property type="entry name" value="HTH_Mga_DNA-bd_dom"/>
</dbReference>
<name>A0A9X7M484_BACCE</name>
<dbReference type="InterPro" id="IPR036390">
    <property type="entry name" value="WH_DNA-bd_sf"/>
</dbReference>
<dbReference type="InterPro" id="IPR007737">
    <property type="entry name" value="Mga_HTH"/>
</dbReference>
<sequence length="477" mass="56725">MFMQQRRQEIINILLQDQKWHRLEEIADQVHCAVKTVRRDLYYLKDQLPSDWRIQVIKGKGVKLYKPPHSSQTSIYSFFKREDMQFRILAQLLQGDIHTVAQLADTLYVQISTLSPVLRSIQKYLRYFDLELLKKPLRIVGKEAHIVYMFYELYFTTYGWGEWPFPEEIGVFSYISQVEKQLDIQFYPSYKQRFAYLLAVAIRRKKQGYQMKILSIHEALIMETSFYSKIKTLPSTLCGISLTKADQVLITIAVNCCMFVHSNRNQFKQEILQKFYTRESIVYQYAQDLVERLESVFDTTFCQDEEFLFCLLQYIKKISYRYQFIPTITSPTLEWHEQVKQKHATTFQKVCSVYTLWVKEHPFIFRANEEDILAITLQLEATFQLSQKYRKKVLLYLGDSILWSRYIQGVLYHEFGNNLFIVPEEVLDIYKCDLQKLDIDGIISTIPLEKIQLPIFQISVVPTRRELDDIQIFLSTE</sequence>
<dbReference type="Gene3D" id="1.10.10.10">
    <property type="entry name" value="Winged helix-like DNA-binding domain superfamily/Winged helix DNA-binding domain"/>
    <property type="match status" value="1"/>
</dbReference>
<dbReference type="InterPro" id="IPR036388">
    <property type="entry name" value="WH-like_DNA-bd_sf"/>
</dbReference>
<dbReference type="PANTHER" id="PTHR30185">
    <property type="entry name" value="CRYPTIC BETA-GLUCOSIDE BGL OPERON ANTITERMINATOR"/>
    <property type="match status" value="1"/>
</dbReference>
<dbReference type="GO" id="GO:0003700">
    <property type="term" value="F:DNA-binding transcription factor activity"/>
    <property type="evidence" value="ECO:0007669"/>
    <property type="project" value="InterPro"/>
</dbReference>
<dbReference type="Pfam" id="PF05043">
    <property type="entry name" value="Mga"/>
    <property type="match status" value="1"/>
</dbReference>
<dbReference type="Proteomes" id="UP000321735">
    <property type="component" value="Chromosome"/>
</dbReference>
<dbReference type="Pfam" id="PF08280">
    <property type="entry name" value="HTH_Mga"/>
    <property type="match status" value="1"/>
</dbReference>
<dbReference type="InterPro" id="IPR050661">
    <property type="entry name" value="BglG_antiterminators"/>
</dbReference>
<keyword evidence="1" id="KW-0805">Transcription regulation</keyword>
<dbReference type="PROSITE" id="PS00894">
    <property type="entry name" value="HTH_DEOR_1"/>
    <property type="match status" value="1"/>
</dbReference>
<dbReference type="GO" id="GO:0003677">
    <property type="term" value="F:DNA binding"/>
    <property type="evidence" value="ECO:0007669"/>
    <property type="project" value="UniProtKB-KW"/>
</dbReference>
<evidence type="ECO:0000313" key="7">
    <source>
        <dbReference type="Proteomes" id="UP000321735"/>
    </source>
</evidence>
<protein>
    <submittedName>
        <fullName evidence="6">HTH domain-containing protein</fullName>
    </submittedName>
</protein>
<evidence type="ECO:0000313" key="6">
    <source>
        <dbReference type="EMBL" id="QDZ76987.1"/>
    </source>
</evidence>
<evidence type="ECO:0000259" key="5">
    <source>
        <dbReference type="Pfam" id="PF08280"/>
    </source>
</evidence>
<reference evidence="6 7" key="1">
    <citation type="journal article" date="2019" name="Ecotoxicol. Environ. Saf.">
        <title>Microbial characterization of heavy metal resistant bacterial strains isolated from an electroplating wastewater treatment plant.</title>
        <authorList>
            <person name="Cai X."/>
            <person name="Zheng X."/>
            <person name="Zhang D."/>
            <person name="Iqbal W."/>
            <person name="Liu C."/>
            <person name="Yang B."/>
            <person name="Zhao X."/>
            <person name="Lu X."/>
            <person name="Mao Y."/>
        </authorList>
    </citation>
    <scope>NUCLEOTIDE SEQUENCE [LARGE SCALE GENOMIC DNA]</scope>
    <source>
        <strain evidence="6 7">Co1-1</strain>
    </source>
</reference>
<keyword evidence="3" id="KW-0804">Transcription</keyword>
<dbReference type="Gene3D" id="3.40.50.2300">
    <property type="match status" value="1"/>
</dbReference>
<feature type="domain" description="M protein trans-acting positive regulator (MGA) HTH" evidence="5">
    <location>
        <begin position="4"/>
        <end position="60"/>
    </location>
</feature>
<dbReference type="AlphaFoldDB" id="A0A9X7M484"/>
<dbReference type="RefSeq" id="WP_208742871.1">
    <property type="nucleotide sequence ID" value="NZ_CP031778.1"/>
</dbReference>
<dbReference type="InterPro" id="IPR018356">
    <property type="entry name" value="Tscrpt_reg_HTH_DeoR_CS"/>
</dbReference>